<keyword evidence="2" id="KW-1185">Reference proteome</keyword>
<dbReference type="Proteomes" id="UP000431684">
    <property type="component" value="Unassembled WGS sequence"/>
</dbReference>
<dbReference type="EMBL" id="WNWM01000001">
    <property type="protein sequence ID" value="MUI10916.1"/>
    <property type="molecule type" value="Genomic_DNA"/>
</dbReference>
<organism evidence="1 2">
    <name type="scientific">Pseudoduganella dura</name>
    <dbReference type="NCBI Taxonomy" id="321982"/>
    <lineage>
        <taxon>Bacteria</taxon>
        <taxon>Pseudomonadati</taxon>
        <taxon>Pseudomonadota</taxon>
        <taxon>Betaproteobacteria</taxon>
        <taxon>Burkholderiales</taxon>
        <taxon>Oxalobacteraceae</taxon>
        <taxon>Telluria group</taxon>
        <taxon>Pseudoduganella</taxon>
    </lineage>
</organism>
<reference evidence="1 2" key="1">
    <citation type="submission" date="2019-11" db="EMBL/GenBank/DDBJ databases">
        <title>Draft Genome Sequences of Six Type Strains of the Genus Massilia.</title>
        <authorList>
            <person name="Miess H."/>
            <person name="Frediansyah A."/>
            <person name="Goeker M."/>
            <person name="Gross H."/>
        </authorList>
    </citation>
    <scope>NUCLEOTIDE SEQUENCE [LARGE SCALE GENOMIC DNA]</scope>
    <source>
        <strain evidence="1 2">DSM 17513</strain>
    </source>
</reference>
<evidence type="ECO:0000313" key="1">
    <source>
        <dbReference type="EMBL" id="MUI10916.1"/>
    </source>
</evidence>
<gene>
    <name evidence="1" type="ORF">GJV26_00190</name>
</gene>
<protein>
    <submittedName>
        <fullName evidence="1">Oxidoreductase</fullName>
    </submittedName>
</protein>
<evidence type="ECO:0000313" key="2">
    <source>
        <dbReference type="Proteomes" id="UP000431684"/>
    </source>
</evidence>
<dbReference type="InterPro" id="IPR016912">
    <property type="entry name" value="Phage_P2_GpU"/>
</dbReference>
<accession>A0A6I3X543</accession>
<dbReference type="RefSeq" id="WP_155706586.1">
    <property type="nucleotide sequence ID" value="NZ_BMWU01000049.1"/>
</dbReference>
<dbReference type="OrthoDB" id="1550902at2"/>
<dbReference type="Pfam" id="PF06995">
    <property type="entry name" value="Phage_P2_GpU"/>
    <property type="match status" value="1"/>
</dbReference>
<dbReference type="AlphaFoldDB" id="A0A6I3X543"/>
<dbReference type="PIRSF" id="PIRSF029208">
    <property type="entry name" value="Phage_tail_GPU"/>
    <property type="match status" value="1"/>
</dbReference>
<sequence>MLMALGQFVFDMNTLAFQQLQRKTQWKHRASSRVGARDARQFTGLGDDTFTISGVLAPELTGTLSSLDELRAMGDTGEAYVLVDGAGTVYGAYLLEDLSADGSHIGIDGKPRRVEFSISLTRQDDDQASSMAQKGAS</sequence>
<proteinExistence type="predicted"/>
<name>A0A6I3X543_9BURK</name>
<dbReference type="InterPro" id="IPR009734">
    <property type="entry name" value="Myoviridae_GpU"/>
</dbReference>
<comment type="caution">
    <text evidence="1">The sequence shown here is derived from an EMBL/GenBank/DDBJ whole genome shotgun (WGS) entry which is preliminary data.</text>
</comment>